<dbReference type="PANTHER" id="PTHR34825">
    <property type="entry name" value="CONSERVED PROTEIN, WITH A WEAK D-GALACTARATE DEHYDRATASE/ALTRONATE HYDROLASE DOMAIN"/>
    <property type="match status" value="1"/>
</dbReference>
<feature type="domain" description="AAA-ATPase-like" evidence="1">
    <location>
        <begin position="9"/>
        <end position="228"/>
    </location>
</feature>
<evidence type="ECO:0000313" key="2">
    <source>
        <dbReference type="EMBL" id="SFV75089.1"/>
    </source>
</evidence>
<dbReference type="InterPro" id="IPR012547">
    <property type="entry name" value="PDDEXK_9"/>
</dbReference>
<dbReference type="SUPFAM" id="SSF52540">
    <property type="entry name" value="P-loop containing nucleoside triphosphate hydrolases"/>
    <property type="match status" value="1"/>
</dbReference>
<gene>
    <name evidence="2" type="ORF">MNB_SM-3-1178</name>
</gene>
<sequence length="559" mass="65250">MKKIITDSSNFKDFIQRDAYYVDKTPQIIEFFEYSNNVILMPRPRRFGKTLFLSTINYLFSNQEKEAHLFEDTFIYDTPFFKEHFGKYPVISLTFKDVKENDFEGMLHKIKIVIKHEIKKLLKTIDFSIIDVDTESLENILHNTASQQDYENSLCALTEVLTSHYQTPCIVLIDEYDSPIIHSYLEGYYEEAISFFRNLLSAVFKGNELNIKKALLTGILRVSGESMFSGLNNIKTITILEKTLSTSCGFTREETIKLLDYYNVEKELKEEALTWYNSYLIGEDIITNPWSILNFVENKEFEPYWANTASNDFIYDLINKSKDFQINLEKLIKNEPIEVRVNKNITFRDKELEQKDNLFSLLFFSGYLKCKEKEIIQKSNGVKYTQCLMIPTNIECQMIFETVIAGYVRESFHNNRIEDLLESLTSGDLERFEELLSYALLEVVSYHDTTTENSYHMFLLGILTNLSNSYEIISNTEAGYGRVDIVLLHKKEKTKPAIVMELKKINKFQEETKEEALQKAVKQIQEKAYISLAKKRGYNNILAFGLVFDGKRCWVKMAI</sequence>
<keyword evidence="2" id="KW-0378">Hydrolase</keyword>
<proteinExistence type="predicted"/>
<organism evidence="2">
    <name type="scientific">hydrothermal vent metagenome</name>
    <dbReference type="NCBI Taxonomy" id="652676"/>
    <lineage>
        <taxon>unclassified sequences</taxon>
        <taxon>metagenomes</taxon>
        <taxon>ecological metagenomes</taxon>
    </lineage>
</organism>
<protein>
    <submittedName>
        <fullName evidence="2">Conserved protein, with a weak D-galactarate dehydratase/altronate hydrolase domain</fullName>
    </submittedName>
</protein>
<dbReference type="PANTHER" id="PTHR34825:SF1">
    <property type="entry name" value="AAA-ATPASE-LIKE DOMAIN-CONTAINING PROTEIN"/>
    <property type="match status" value="1"/>
</dbReference>
<dbReference type="EMBL" id="FPHP01000018">
    <property type="protein sequence ID" value="SFV75089.1"/>
    <property type="molecule type" value="Genomic_DNA"/>
</dbReference>
<dbReference type="Pfam" id="PF08011">
    <property type="entry name" value="PDDEXK_9"/>
    <property type="match status" value="1"/>
</dbReference>
<dbReference type="GO" id="GO:0016787">
    <property type="term" value="F:hydrolase activity"/>
    <property type="evidence" value="ECO:0007669"/>
    <property type="project" value="UniProtKB-KW"/>
</dbReference>
<dbReference type="Pfam" id="PF09820">
    <property type="entry name" value="AAA-ATPase_like"/>
    <property type="match status" value="1"/>
</dbReference>
<accession>A0A1W1D379</accession>
<dbReference type="AlphaFoldDB" id="A0A1W1D379"/>
<dbReference type="InterPro" id="IPR018631">
    <property type="entry name" value="AAA-ATPase-like_dom"/>
</dbReference>
<name>A0A1W1D379_9ZZZZ</name>
<evidence type="ECO:0000259" key="1">
    <source>
        <dbReference type="Pfam" id="PF09820"/>
    </source>
</evidence>
<dbReference type="InterPro" id="IPR027417">
    <property type="entry name" value="P-loop_NTPase"/>
</dbReference>
<reference evidence="2" key="1">
    <citation type="submission" date="2016-10" db="EMBL/GenBank/DDBJ databases">
        <authorList>
            <person name="de Groot N.N."/>
        </authorList>
    </citation>
    <scope>NUCLEOTIDE SEQUENCE</scope>
</reference>